<feature type="repeat" description="ANK" evidence="1">
    <location>
        <begin position="73"/>
        <end position="105"/>
    </location>
</feature>
<proteinExistence type="predicted"/>
<feature type="repeat" description="ANK" evidence="1">
    <location>
        <begin position="106"/>
        <end position="138"/>
    </location>
</feature>
<dbReference type="Pfam" id="PF00023">
    <property type="entry name" value="Ank"/>
    <property type="match status" value="1"/>
</dbReference>
<dbReference type="SUPFAM" id="SSF48452">
    <property type="entry name" value="TPR-like"/>
    <property type="match status" value="1"/>
</dbReference>
<organism evidence="3 4">
    <name type="scientific">Urochloa decumbens</name>
    <dbReference type="NCBI Taxonomy" id="240449"/>
    <lineage>
        <taxon>Eukaryota</taxon>
        <taxon>Viridiplantae</taxon>
        <taxon>Streptophyta</taxon>
        <taxon>Embryophyta</taxon>
        <taxon>Tracheophyta</taxon>
        <taxon>Spermatophyta</taxon>
        <taxon>Magnoliopsida</taxon>
        <taxon>Liliopsida</taxon>
        <taxon>Poales</taxon>
        <taxon>Poaceae</taxon>
        <taxon>PACMAD clade</taxon>
        <taxon>Panicoideae</taxon>
        <taxon>Panicodae</taxon>
        <taxon>Paniceae</taxon>
        <taxon>Melinidinae</taxon>
        <taxon>Urochloa</taxon>
    </lineage>
</organism>
<evidence type="ECO:0000256" key="1">
    <source>
        <dbReference type="PROSITE-ProRule" id="PRU00023"/>
    </source>
</evidence>
<keyword evidence="1" id="KW-0040">ANK repeat</keyword>
<evidence type="ECO:0000313" key="3">
    <source>
        <dbReference type="EMBL" id="CAL4898065.1"/>
    </source>
</evidence>
<dbReference type="InterPro" id="IPR019734">
    <property type="entry name" value="TPR_rpt"/>
</dbReference>
<protein>
    <submittedName>
        <fullName evidence="3">Uncharacterized protein</fullName>
    </submittedName>
</protein>
<dbReference type="Gene3D" id="1.25.40.10">
    <property type="entry name" value="Tetratricopeptide repeat domain"/>
    <property type="match status" value="1"/>
</dbReference>
<dbReference type="Pfam" id="PF12796">
    <property type="entry name" value="Ank_2"/>
    <property type="match status" value="2"/>
</dbReference>
<reference evidence="4" key="1">
    <citation type="submission" date="2024-06" db="EMBL/GenBank/DDBJ databases">
        <authorList>
            <person name="Ryan C."/>
        </authorList>
    </citation>
    <scope>NUCLEOTIDE SEQUENCE [LARGE SCALE GENOMIC DNA]</scope>
</reference>
<dbReference type="Proteomes" id="UP001497457">
    <property type="component" value="Chromosome 11b"/>
</dbReference>
<dbReference type="PANTHER" id="PTHR46224">
    <property type="entry name" value="ANKYRIN REPEAT FAMILY PROTEIN"/>
    <property type="match status" value="1"/>
</dbReference>
<evidence type="ECO:0000313" key="4">
    <source>
        <dbReference type="Proteomes" id="UP001497457"/>
    </source>
</evidence>
<dbReference type="PROSITE" id="PS50005">
    <property type="entry name" value="TPR"/>
    <property type="match status" value="1"/>
</dbReference>
<dbReference type="PROSITE" id="PS50297">
    <property type="entry name" value="ANK_REP_REGION"/>
    <property type="match status" value="5"/>
</dbReference>
<dbReference type="SMART" id="SM00248">
    <property type="entry name" value="ANK"/>
    <property type="match status" value="7"/>
</dbReference>
<sequence>MAPNPSTVAIHAAIDGNVRLLKKLARKMDLREAKDDHGGGLNLLHLAAFKGRLDVCRFLVEESGLDVNSVTNDGATPIASAAAAGKVSVLRYFLDHGGDPVMRDAMGTTPLHVAADGGQCEAVTLLLSRGVDVDPVTKRLATPLDLAAGKGHDQVVKVLLDHGADFNRVSHNIFTPLMKACYEGSLKCIKLLVEAGADVNFKSPYGPSPLLQAVIDGSTDIVKFLLEAGADPNISDEFGRNPIMRAACYGQRDLVEILFPHTEPITYVPNWSVDGLMTTAKSITFKAKEGCSTGKGVLAGAKLRGNEAFAKGDYLAATNLYEVVKTPTDLDDTAMQNDPLDATLYANSSLCWLRLGDGEQALSNAQKCKMMRPRWSKAWYREGAALGLLKNYNGAASMFMEALKLDPANDEIKTALREAIEAQRCAARSEEQNP</sequence>
<dbReference type="PANTHER" id="PTHR46224:SF57">
    <property type="entry name" value="ANKYRIN-LIKE PROTEIN"/>
    <property type="match status" value="1"/>
</dbReference>
<feature type="repeat" description="ANK" evidence="1">
    <location>
        <begin position="172"/>
        <end position="204"/>
    </location>
</feature>
<keyword evidence="2" id="KW-0802">TPR repeat</keyword>
<feature type="repeat" description="ANK" evidence="1">
    <location>
        <begin position="205"/>
        <end position="237"/>
    </location>
</feature>
<dbReference type="AlphaFoldDB" id="A0ABC8VZ70"/>
<dbReference type="SUPFAM" id="SSF48403">
    <property type="entry name" value="Ankyrin repeat"/>
    <property type="match status" value="1"/>
</dbReference>
<dbReference type="InterPro" id="IPR002110">
    <property type="entry name" value="Ankyrin_rpt"/>
</dbReference>
<evidence type="ECO:0000256" key="2">
    <source>
        <dbReference type="PROSITE-ProRule" id="PRU00339"/>
    </source>
</evidence>
<dbReference type="InterPro" id="IPR011990">
    <property type="entry name" value="TPR-like_helical_dom_sf"/>
</dbReference>
<dbReference type="Gene3D" id="1.25.40.20">
    <property type="entry name" value="Ankyrin repeat-containing domain"/>
    <property type="match status" value="2"/>
</dbReference>
<reference evidence="3 4" key="2">
    <citation type="submission" date="2024-10" db="EMBL/GenBank/DDBJ databases">
        <authorList>
            <person name="Ryan C."/>
        </authorList>
    </citation>
    <scope>NUCLEOTIDE SEQUENCE [LARGE SCALE GENOMIC DNA]</scope>
</reference>
<accession>A0ABC8VZ70</accession>
<dbReference type="InterPro" id="IPR036770">
    <property type="entry name" value="Ankyrin_rpt-contain_sf"/>
</dbReference>
<feature type="repeat" description="ANK" evidence="1">
    <location>
        <begin position="139"/>
        <end position="171"/>
    </location>
</feature>
<gene>
    <name evidence="3" type="ORF">URODEC1_LOCUS7560</name>
</gene>
<keyword evidence="4" id="KW-1185">Reference proteome</keyword>
<dbReference type="InterPro" id="IPR051616">
    <property type="entry name" value="Cul2-RING_E3_ligase_SR"/>
</dbReference>
<dbReference type="SMART" id="SM00028">
    <property type="entry name" value="TPR"/>
    <property type="match status" value="2"/>
</dbReference>
<name>A0ABC8VZ70_9POAL</name>
<feature type="repeat" description="TPR" evidence="2">
    <location>
        <begin position="376"/>
        <end position="409"/>
    </location>
</feature>
<dbReference type="PRINTS" id="PR01415">
    <property type="entry name" value="ANKYRIN"/>
</dbReference>
<dbReference type="PROSITE" id="PS50088">
    <property type="entry name" value="ANK_REPEAT"/>
    <property type="match status" value="5"/>
</dbReference>
<dbReference type="EMBL" id="OZ075121">
    <property type="protein sequence ID" value="CAL4898065.1"/>
    <property type="molecule type" value="Genomic_DNA"/>
</dbReference>